<evidence type="ECO:0000313" key="1">
    <source>
        <dbReference type="EnsemblPlants" id="OGLUM02G31780.1"/>
    </source>
</evidence>
<accession>A0A0D9YXR4</accession>
<evidence type="ECO:0000313" key="2">
    <source>
        <dbReference type="Proteomes" id="UP000026961"/>
    </source>
</evidence>
<name>A0A0D9YXR4_9ORYZ</name>
<organism evidence="1">
    <name type="scientific">Oryza glumipatula</name>
    <dbReference type="NCBI Taxonomy" id="40148"/>
    <lineage>
        <taxon>Eukaryota</taxon>
        <taxon>Viridiplantae</taxon>
        <taxon>Streptophyta</taxon>
        <taxon>Embryophyta</taxon>
        <taxon>Tracheophyta</taxon>
        <taxon>Spermatophyta</taxon>
        <taxon>Magnoliopsida</taxon>
        <taxon>Liliopsida</taxon>
        <taxon>Poales</taxon>
        <taxon>Poaceae</taxon>
        <taxon>BOP clade</taxon>
        <taxon>Oryzoideae</taxon>
        <taxon>Oryzeae</taxon>
        <taxon>Oryzinae</taxon>
        <taxon>Oryza</taxon>
    </lineage>
</organism>
<reference evidence="1" key="1">
    <citation type="submission" date="2015-04" db="UniProtKB">
        <authorList>
            <consortium name="EnsemblPlants"/>
        </authorList>
    </citation>
    <scope>IDENTIFICATION</scope>
</reference>
<dbReference type="HOGENOM" id="CLU_3432150_0_0_1"/>
<dbReference type="EnsemblPlants" id="OGLUM02G31780.1">
    <property type="protein sequence ID" value="OGLUM02G31780.1"/>
    <property type="gene ID" value="OGLUM02G31780"/>
</dbReference>
<sequence length="17" mass="2084">MLTYYYAPSLIFVENFI</sequence>
<dbReference type="Proteomes" id="UP000026961">
    <property type="component" value="Chromosome 2"/>
</dbReference>
<dbReference type="AlphaFoldDB" id="A0A0D9YXR4"/>
<keyword evidence="2" id="KW-1185">Reference proteome</keyword>
<dbReference type="Gramene" id="OGLUM02G31780.1">
    <property type="protein sequence ID" value="OGLUM02G31780.1"/>
    <property type="gene ID" value="OGLUM02G31780"/>
</dbReference>
<proteinExistence type="predicted"/>
<reference evidence="1" key="2">
    <citation type="submission" date="2018-05" db="EMBL/GenBank/DDBJ databases">
        <title>OgluRS3 (Oryza glumaepatula Reference Sequence Version 3).</title>
        <authorList>
            <person name="Zhang J."/>
            <person name="Kudrna D."/>
            <person name="Lee S."/>
            <person name="Talag J."/>
            <person name="Welchert J."/>
            <person name="Wing R.A."/>
        </authorList>
    </citation>
    <scope>NUCLEOTIDE SEQUENCE [LARGE SCALE GENOMIC DNA]</scope>
</reference>
<protein>
    <submittedName>
        <fullName evidence="1">Uncharacterized protein</fullName>
    </submittedName>
</protein>